<dbReference type="InterPro" id="IPR026939">
    <property type="entry name" value="ZNF706/At2g23090_sf"/>
</dbReference>
<dbReference type="PANTHER" id="PTHR21213:SF0">
    <property type="entry name" value="ZINC FINGER PROTEIN 706"/>
    <property type="match status" value="1"/>
</dbReference>
<accession>A0ABQ8UK60</accession>
<keyword evidence="7" id="KW-1185">Reference proteome</keyword>
<protein>
    <recommendedName>
        <fullName evidence="8">C2H2-type domain-containing protein</fullName>
    </recommendedName>
</protein>
<keyword evidence="3" id="KW-0963">Cytoplasm</keyword>
<dbReference type="InterPro" id="IPR045230">
    <property type="entry name" value="MBS1/2-like"/>
</dbReference>
<evidence type="ECO:0000256" key="2">
    <source>
        <dbReference type="ARBA" id="ARBA00004496"/>
    </source>
</evidence>
<comment type="caution">
    <text evidence="6">The sequence shown here is derived from an EMBL/GenBank/DDBJ whole genome shotgun (WGS) entry which is preliminary data.</text>
</comment>
<sequence>MSRGKQKIENQRKNQERQAALKGGKSQLAERANCARVTCPICMAPLSHASQVAPHYQARHPKETVPAEFAQQ</sequence>
<gene>
    <name evidence="6" type="ORF">PAPYR_5330</name>
</gene>
<evidence type="ECO:0000256" key="5">
    <source>
        <dbReference type="SAM" id="MobiDB-lite"/>
    </source>
</evidence>
<feature type="region of interest" description="Disordered" evidence="5">
    <location>
        <begin position="51"/>
        <end position="72"/>
    </location>
</feature>
<reference evidence="6" key="1">
    <citation type="journal article" date="2022" name="bioRxiv">
        <title>Genomics of Preaxostyla Flagellates Illuminates Evolutionary Transitions and the Path Towards Mitochondrial Loss.</title>
        <authorList>
            <person name="Novak L.V.F."/>
            <person name="Treitli S.C."/>
            <person name="Pyrih J."/>
            <person name="Halakuc P."/>
            <person name="Pipaliya S.V."/>
            <person name="Vacek V."/>
            <person name="Brzon O."/>
            <person name="Soukal P."/>
            <person name="Eme L."/>
            <person name="Dacks J.B."/>
            <person name="Karnkowska A."/>
            <person name="Elias M."/>
            <person name="Hampl V."/>
        </authorList>
    </citation>
    <scope>NUCLEOTIDE SEQUENCE</scope>
    <source>
        <strain evidence="6">RCP-MX</strain>
    </source>
</reference>
<name>A0ABQ8UK60_9EUKA</name>
<dbReference type="SUPFAM" id="SSF118359">
    <property type="entry name" value="Expressed protein At2g23090/F21P24.15"/>
    <property type="match status" value="1"/>
</dbReference>
<evidence type="ECO:0008006" key="8">
    <source>
        <dbReference type="Google" id="ProtNLM"/>
    </source>
</evidence>
<dbReference type="Proteomes" id="UP001141327">
    <property type="component" value="Unassembled WGS sequence"/>
</dbReference>
<dbReference type="PANTHER" id="PTHR21213">
    <property type="entry name" value="GEO09665P1-RELATED"/>
    <property type="match status" value="1"/>
</dbReference>
<dbReference type="Gene3D" id="4.10.1050.10">
    <property type="entry name" value="At2g23090-like"/>
    <property type="match status" value="1"/>
</dbReference>
<evidence type="ECO:0000313" key="7">
    <source>
        <dbReference type="Proteomes" id="UP001141327"/>
    </source>
</evidence>
<dbReference type="EMBL" id="JAPMOS010000025">
    <property type="protein sequence ID" value="KAJ4458811.1"/>
    <property type="molecule type" value="Genomic_DNA"/>
</dbReference>
<evidence type="ECO:0000256" key="1">
    <source>
        <dbReference type="ARBA" id="ARBA00004123"/>
    </source>
</evidence>
<comment type="subcellular location">
    <subcellularLocation>
        <location evidence="2">Cytoplasm</location>
    </subcellularLocation>
    <subcellularLocation>
        <location evidence="1">Nucleus</location>
    </subcellularLocation>
</comment>
<keyword evidence="4" id="KW-0539">Nucleus</keyword>
<organism evidence="6 7">
    <name type="scientific">Paratrimastix pyriformis</name>
    <dbReference type="NCBI Taxonomy" id="342808"/>
    <lineage>
        <taxon>Eukaryota</taxon>
        <taxon>Metamonada</taxon>
        <taxon>Preaxostyla</taxon>
        <taxon>Paratrimastigidae</taxon>
        <taxon>Paratrimastix</taxon>
    </lineage>
</organism>
<evidence type="ECO:0000256" key="3">
    <source>
        <dbReference type="ARBA" id="ARBA00022490"/>
    </source>
</evidence>
<feature type="compositionally biased region" description="Basic and acidic residues" evidence="5">
    <location>
        <begin position="1"/>
        <end position="16"/>
    </location>
</feature>
<feature type="region of interest" description="Disordered" evidence="5">
    <location>
        <begin position="1"/>
        <end position="29"/>
    </location>
</feature>
<evidence type="ECO:0000256" key="4">
    <source>
        <dbReference type="ARBA" id="ARBA00023242"/>
    </source>
</evidence>
<evidence type="ECO:0000313" key="6">
    <source>
        <dbReference type="EMBL" id="KAJ4458811.1"/>
    </source>
</evidence>
<proteinExistence type="predicted"/>